<dbReference type="Proteomes" id="UP000289738">
    <property type="component" value="Chromosome B01"/>
</dbReference>
<organism evidence="1 2">
    <name type="scientific">Arachis hypogaea</name>
    <name type="common">Peanut</name>
    <dbReference type="NCBI Taxonomy" id="3818"/>
    <lineage>
        <taxon>Eukaryota</taxon>
        <taxon>Viridiplantae</taxon>
        <taxon>Streptophyta</taxon>
        <taxon>Embryophyta</taxon>
        <taxon>Tracheophyta</taxon>
        <taxon>Spermatophyta</taxon>
        <taxon>Magnoliopsida</taxon>
        <taxon>eudicotyledons</taxon>
        <taxon>Gunneridae</taxon>
        <taxon>Pentapetalae</taxon>
        <taxon>rosids</taxon>
        <taxon>fabids</taxon>
        <taxon>Fabales</taxon>
        <taxon>Fabaceae</taxon>
        <taxon>Papilionoideae</taxon>
        <taxon>50 kb inversion clade</taxon>
        <taxon>dalbergioids sensu lato</taxon>
        <taxon>Dalbergieae</taxon>
        <taxon>Pterocarpus clade</taxon>
        <taxon>Arachis</taxon>
    </lineage>
</organism>
<proteinExistence type="predicted"/>
<evidence type="ECO:0000313" key="1">
    <source>
        <dbReference type="EMBL" id="RYR29121.1"/>
    </source>
</evidence>
<keyword evidence="2" id="KW-1185">Reference proteome</keyword>
<comment type="caution">
    <text evidence="1">The sequence shown here is derived from an EMBL/GenBank/DDBJ whole genome shotgun (WGS) entry which is preliminary data.</text>
</comment>
<gene>
    <name evidence="1" type="ORF">Ahy_B01g053433</name>
</gene>
<reference evidence="1 2" key="1">
    <citation type="submission" date="2019-01" db="EMBL/GenBank/DDBJ databases">
        <title>Sequencing of cultivated peanut Arachis hypogaea provides insights into genome evolution and oil improvement.</title>
        <authorList>
            <person name="Chen X."/>
        </authorList>
    </citation>
    <scope>NUCLEOTIDE SEQUENCE [LARGE SCALE GENOMIC DNA]</scope>
    <source>
        <strain evidence="2">cv. Fuhuasheng</strain>
        <tissue evidence="1">Leaves</tissue>
    </source>
</reference>
<protein>
    <submittedName>
        <fullName evidence="1">Uncharacterized protein</fullName>
    </submittedName>
</protein>
<dbReference type="EMBL" id="SDMP01000011">
    <property type="protein sequence ID" value="RYR29121.1"/>
    <property type="molecule type" value="Genomic_DNA"/>
</dbReference>
<sequence>MKSSKQRGLKALCCSSCRRLSMSSIEKAESSSVSDWMPSVSSVAQVMVQERLEQLIRERRLEERCRRQQQNNREMLL</sequence>
<accession>A0A445ART6</accession>
<dbReference type="AlphaFoldDB" id="A0A445ART6"/>
<name>A0A445ART6_ARAHY</name>
<evidence type="ECO:0000313" key="2">
    <source>
        <dbReference type="Proteomes" id="UP000289738"/>
    </source>
</evidence>